<dbReference type="CDD" id="cd00609">
    <property type="entry name" value="AAT_like"/>
    <property type="match status" value="1"/>
</dbReference>
<dbReference type="SUPFAM" id="SSF53383">
    <property type="entry name" value="PLP-dependent transferases"/>
    <property type="match status" value="1"/>
</dbReference>
<dbReference type="Proteomes" id="UP000187166">
    <property type="component" value="Unassembled WGS sequence"/>
</dbReference>
<comment type="caution">
    <text evidence="6">The sequence shown here is derived from an EMBL/GenBank/DDBJ whole genome shotgun (WGS) entry which is preliminary data.</text>
</comment>
<evidence type="ECO:0000256" key="2">
    <source>
        <dbReference type="ARBA" id="ARBA00012224"/>
    </source>
</evidence>
<evidence type="ECO:0000256" key="4">
    <source>
        <dbReference type="ARBA" id="ARBA00023239"/>
    </source>
</evidence>
<keyword evidence="7" id="KW-1185">Reference proteome</keyword>
<protein>
    <recommendedName>
        <fullName evidence="2">cysteine-S-conjugate beta-lyase</fullName>
        <ecNumber evidence="2">4.4.1.13</ecNumber>
    </recommendedName>
</protein>
<reference evidence="6 7" key="1">
    <citation type="journal article" date="2016" name="Appl. Environ. Microbiol.">
        <title>Function and Phylogeny of Bacterial Butyryl Coenzyme A:Acetate Transferases and Their Diversity in the Proximal Colon of Swine.</title>
        <authorList>
            <person name="Trachsel J."/>
            <person name="Bayles D.O."/>
            <person name="Looft T."/>
            <person name="Levine U.Y."/>
            <person name="Allen H.K."/>
        </authorList>
    </citation>
    <scope>NUCLEOTIDE SEQUENCE [LARGE SCALE GENOMIC DNA]</scope>
    <source>
        <strain evidence="6 7">35-6-1</strain>
    </source>
</reference>
<accession>A0A1U7LZJ0</accession>
<dbReference type="Pfam" id="PF00155">
    <property type="entry name" value="Aminotran_1_2"/>
    <property type="match status" value="1"/>
</dbReference>
<keyword evidence="6" id="KW-0032">Aminotransferase</keyword>
<evidence type="ECO:0000313" key="6">
    <source>
        <dbReference type="EMBL" id="OLR64829.1"/>
    </source>
</evidence>
<gene>
    <name evidence="6" type="ORF">BIV18_04480</name>
</gene>
<keyword evidence="4" id="KW-0456">Lyase</keyword>
<comment type="cofactor">
    <cofactor evidence="1">
        <name>pyridoxal 5'-phosphate</name>
        <dbReference type="ChEBI" id="CHEBI:597326"/>
    </cofactor>
</comment>
<dbReference type="GO" id="GO:0008483">
    <property type="term" value="F:transaminase activity"/>
    <property type="evidence" value="ECO:0007669"/>
    <property type="project" value="UniProtKB-KW"/>
</dbReference>
<dbReference type="NCBIfam" id="TIGR04350">
    <property type="entry name" value="C_S_lyase_PatB"/>
    <property type="match status" value="1"/>
</dbReference>
<dbReference type="GO" id="GO:0030170">
    <property type="term" value="F:pyridoxal phosphate binding"/>
    <property type="evidence" value="ECO:0007669"/>
    <property type="project" value="InterPro"/>
</dbReference>
<dbReference type="InterPro" id="IPR004839">
    <property type="entry name" value="Aminotransferase_I/II_large"/>
</dbReference>
<dbReference type="InterPro" id="IPR015421">
    <property type="entry name" value="PyrdxlP-dep_Trfase_major"/>
</dbReference>
<dbReference type="InterPro" id="IPR015424">
    <property type="entry name" value="PyrdxlP-dep_Trfase"/>
</dbReference>
<evidence type="ECO:0000256" key="3">
    <source>
        <dbReference type="ARBA" id="ARBA00022898"/>
    </source>
</evidence>
<keyword evidence="3" id="KW-0663">Pyridoxal phosphate</keyword>
<dbReference type="PANTHER" id="PTHR43525:SF1">
    <property type="entry name" value="PROTEIN MALY"/>
    <property type="match status" value="1"/>
</dbReference>
<sequence>MKKYNFDEIIDRRGTSSLKYDFGIQRKGRDDLLPLWVADMDFKLPSVVLDDLHKRISHGIFGYTDPDEEYFEALNYWFKKYHNYTVDPNTVTLGCGIVYGIATAVKSFTNKGDSVIIQQPVYYPFRECIEDNDRLFVNNQLILENNKYKIDFKDFEEKIIDNNVKMFILCNPHNPVGRVWNRDELTKLLDICYKHKVVVLSDEIHCDLIYKGNKFTSVFNLDDKYKEIIVLMTSPSKTFNIAGFQPSNIIIPNENLRMKFRKEKAKTGYSQGSLMGQVALIACYKKGEEWYLELLDYLEDNLNYFRKFIKEKLPMANLIEPEGTYLLWVDFSNYNFTADELDDIIINDAKLWLDSGKIFGVESEKFQRFNIACPRSTLEKALESLQVAINTKK</sequence>
<accession>A0A848RI94</accession>
<dbReference type="PANTHER" id="PTHR43525">
    <property type="entry name" value="PROTEIN MALY"/>
    <property type="match status" value="1"/>
</dbReference>
<dbReference type="EMBL" id="MJIH01000001">
    <property type="protein sequence ID" value="OLR64829.1"/>
    <property type="molecule type" value="Genomic_DNA"/>
</dbReference>
<keyword evidence="6" id="KW-0808">Transferase</keyword>
<dbReference type="AlphaFoldDB" id="A0A1U7LZJ0"/>
<evidence type="ECO:0000256" key="5">
    <source>
        <dbReference type="ARBA" id="ARBA00037974"/>
    </source>
</evidence>
<dbReference type="InterPro" id="IPR015422">
    <property type="entry name" value="PyrdxlP-dep_Trfase_small"/>
</dbReference>
<dbReference type="GO" id="GO:0047804">
    <property type="term" value="F:cysteine-S-conjugate beta-lyase activity"/>
    <property type="evidence" value="ECO:0007669"/>
    <property type="project" value="UniProtKB-EC"/>
</dbReference>
<comment type="similarity">
    <text evidence="5">Belongs to the class-II pyridoxal-phosphate-dependent aminotransferase family. MalY/PatB cystathionine beta-lyase subfamily.</text>
</comment>
<proteinExistence type="inferred from homology"/>
<dbReference type="Gene3D" id="3.90.1150.10">
    <property type="entry name" value="Aspartate Aminotransferase, domain 1"/>
    <property type="match status" value="1"/>
</dbReference>
<evidence type="ECO:0000313" key="7">
    <source>
        <dbReference type="Proteomes" id="UP000187166"/>
    </source>
</evidence>
<dbReference type="Gene3D" id="3.40.640.10">
    <property type="entry name" value="Type I PLP-dependent aspartate aminotransferase-like (Major domain)"/>
    <property type="match status" value="1"/>
</dbReference>
<dbReference type="InterPro" id="IPR051798">
    <property type="entry name" value="Class-II_PLP-Dep_Aminotrans"/>
</dbReference>
<dbReference type="STRING" id="1465756.BIV18_04480"/>
<evidence type="ECO:0000256" key="1">
    <source>
        <dbReference type="ARBA" id="ARBA00001933"/>
    </source>
</evidence>
<dbReference type="InterPro" id="IPR027619">
    <property type="entry name" value="C-S_lyase_PatB-like"/>
</dbReference>
<name>A0A1U7LZJ0_9FIRM</name>
<dbReference type="EC" id="4.4.1.13" evidence="2"/>
<dbReference type="RefSeq" id="WP_075659472.1">
    <property type="nucleotide sequence ID" value="NZ_JABDSR010000011.1"/>
</dbReference>
<organism evidence="6 7">
    <name type="scientific">Peptoniphilus porci</name>
    <dbReference type="NCBI Taxonomy" id="2652280"/>
    <lineage>
        <taxon>Bacteria</taxon>
        <taxon>Bacillati</taxon>
        <taxon>Bacillota</taxon>
        <taxon>Tissierellia</taxon>
        <taxon>Tissierellales</taxon>
        <taxon>Peptoniphilaceae</taxon>
        <taxon>Peptoniphilus</taxon>
    </lineage>
</organism>